<dbReference type="PROSITE" id="PS50089">
    <property type="entry name" value="ZF_RING_2"/>
    <property type="match status" value="1"/>
</dbReference>
<evidence type="ECO:0000256" key="6">
    <source>
        <dbReference type="PROSITE-ProRule" id="PRU00175"/>
    </source>
</evidence>
<dbReference type="InterPro" id="IPR001660">
    <property type="entry name" value="SAM"/>
</dbReference>
<dbReference type="EMBL" id="JAAWVO010068281">
    <property type="protein sequence ID" value="MBN3323901.1"/>
    <property type="molecule type" value="Genomic_DNA"/>
</dbReference>
<evidence type="ECO:0000313" key="11">
    <source>
        <dbReference type="Proteomes" id="UP000736164"/>
    </source>
</evidence>
<feature type="region of interest" description="Disordered" evidence="8">
    <location>
        <begin position="94"/>
        <end position="115"/>
    </location>
</feature>
<feature type="non-terminal residue" evidence="10">
    <location>
        <position position="1"/>
    </location>
</feature>
<dbReference type="GO" id="GO:0005737">
    <property type="term" value="C:cytoplasm"/>
    <property type="evidence" value="ECO:0007669"/>
    <property type="project" value="TreeGrafter"/>
</dbReference>
<dbReference type="Pfam" id="PF13855">
    <property type="entry name" value="LRR_8"/>
    <property type="match status" value="1"/>
</dbReference>
<keyword evidence="1" id="KW-0433">Leucine-rich repeat</keyword>
<dbReference type="InterPro" id="IPR001611">
    <property type="entry name" value="Leu-rich_rpt"/>
</dbReference>
<dbReference type="PANTHER" id="PTHR48051:SF47">
    <property type="entry name" value="LEUCINE RICH REPEAT AND STERILE ALPHA MOTIF CONTAINING 1"/>
    <property type="match status" value="1"/>
</dbReference>
<feature type="non-terminal residue" evidence="10">
    <location>
        <position position="1022"/>
    </location>
</feature>
<evidence type="ECO:0000256" key="8">
    <source>
        <dbReference type="SAM" id="MobiDB-lite"/>
    </source>
</evidence>
<dbReference type="InterPro" id="IPR013761">
    <property type="entry name" value="SAM/pointed_sf"/>
</dbReference>
<dbReference type="Pfam" id="PF13920">
    <property type="entry name" value="zf-C3HC4_3"/>
    <property type="match status" value="1"/>
</dbReference>
<organism evidence="10 11">
    <name type="scientific">Atractosteus spatula</name>
    <name type="common">Alligator gar</name>
    <name type="synonym">Lepisosteus spatula</name>
    <dbReference type="NCBI Taxonomy" id="7917"/>
    <lineage>
        <taxon>Eukaryota</taxon>
        <taxon>Metazoa</taxon>
        <taxon>Chordata</taxon>
        <taxon>Craniata</taxon>
        <taxon>Vertebrata</taxon>
        <taxon>Euteleostomi</taxon>
        <taxon>Actinopterygii</taxon>
        <taxon>Neopterygii</taxon>
        <taxon>Holostei</taxon>
        <taxon>Semionotiformes</taxon>
        <taxon>Lepisosteidae</taxon>
        <taxon>Atractosteus</taxon>
    </lineage>
</organism>
<dbReference type="AlphaFoldDB" id="A0A8J7P3P2"/>
<dbReference type="InterPro" id="IPR032675">
    <property type="entry name" value="LRR_dom_sf"/>
</dbReference>
<comment type="caution">
    <text evidence="10">The sequence shown here is derived from an EMBL/GenBank/DDBJ whole genome shotgun (WGS) entry which is preliminary data.</text>
</comment>
<feature type="coiled-coil region" evidence="7">
    <location>
        <begin position="497"/>
        <end position="538"/>
    </location>
</feature>
<keyword evidence="11" id="KW-1185">Reference proteome</keyword>
<evidence type="ECO:0000256" key="1">
    <source>
        <dbReference type="ARBA" id="ARBA00022614"/>
    </source>
</evidence>
<sequence>MLLGEKKDQQNREVDLDTYCRAFHFATVDVINDIVGGPAIDGTAHRLGGSQDLLDSPCRARTGGHQRRPVPFHRRQEGATAACFSPWLAAGTPHNCPPASTPRPSLTRSPTAVPRHTDARALQRQTSAYVDSQCTVTSNAGSRQAWLLGSLVLLDPSSYGSFEFQIKSPTRVARDRKRKPSEESKKRLEYQLCLSKEAGADDILDISACELTEVFILHSNQLKSLVSKGCSISSLATLRVGKGFGLVSCESADILGLSALERRTRIYANTPYSFAATGLLKIPVLDLHENKLTSLPDEIGQLKALQVLNLERNHLHSLPESIGDLLQLQTLNVKGNALTELPSTVGWMGSLRTLDISENNVTRLPTALAKIRTLECLTLDAASMTFPPSAVCSAGTEATQRFLCAELGMEYCPPSQYLLPVLESEGGVPSGDCVDGEVTPHTDTAWECYVSVGNYYYFIITHVNEEPSPGNTDRQSPGCRTELLAVKVLREPAGGRSASLDNKFQDYEKRKERKQMEKLEFERRLEEEQREQTELVLQNSSRKEDMLQSVKQVTSSGCRGRIGRVAMQPATVLFAKPLMVMMPPGAILVNWPITHYWPTGGLNPSDTCHFLCFRQRKSAEFLQALEEDRMRVERLMAITQEEAESLRRKEVAAAMQKMLSESCSLRMIQEVCEARRRTLVSQTCSSLESLDRKFEQVLSLQQLDKNRAISHILQEEEMQKAAFETLQLQKDSMHCFLRNQIRLIEAELMQLTKLEVKRRDLDTENMQVRLQVKSGQLERPCMETTRQGVGPAITSSYLIPPVSQVEMELKSEATQENYWLIQYQRLLDAKPLSLRMQPFSPAPLSLPSLTPAPPSLPKEAGVEQDLVDLLCKLSAQQYLPLLAHHRVTAEMLRHMTPADLQKMGISEMGIQRALLNWAKDRAGAPTAGPYKDAQKEEVAGPSVPSSPEVPSRPPSPEILVPSAPSLDESPGSSECVVCMEKESQTIFLPCGHVCCCQGCSDALLSCPLCRGEIAQRVRIYRG</sequence>
<accession>A0A8J7P3P2</accession>
<dbReference type="InterPro" id="IPR001841">
    <property type="entry name" value="Znf_RING"/>
</dbReference>
<dbReference type="SUPFAM" id="SSF52058">
    <property type="entry name" value="L domain-like"/>
    <property type="match status" value="1"/>
</dbReference>
<keyword evidence="10" id="KW-0436">Ligase</keyword>
<dbReference type="Gene3D" id="1.10.150.50">
    <property type="entry name" value="Transcription Factor, Ets-1"/>
    <property type="match status" value="1"/>
</dbReference>
<dbReference type="GO" id="GO:0016874">
    <property type="term" value="F:ligase activity"/>
    <property type="evidence" value="ECO:0007669"/>
    <property type="project" value="UniProtKB-KW"/>
</dbReference>
<evidence type="ECO:0000259" key="9">
    <source>
        <dbReference type="PROSITE" id="PS50089"/>
    </source>
</evidence>
<dbReference type="Gene3D" id="3.80.10.10">
    <property type="entry name" value="Ribonuclease Inhibitor"/>
    <property type="match status" value="1"/>
</dbReference>
<feature type="coiled-coil region" evidence="7">
    <location>
        <begin position="622"/>
        <end position="649"/>
    </location>
</feature>
<dbReference type="InterPro" id="IPR003591">
    <property type="entry name" value="Leu-rich_rpt_typical-subtyp"/>
</dbReference>
<dbReference type="Pfam" id="PF00536">
    <property type="entry name" value="SAM_1"/>
    <property type="match status" value="1"/>
</dbReference>
<dbReference type="CDD" id="cd16515">
    <property type="entry name" value="RING-HC_LRSAM1"/>
    <property type="match status" value="1"/>
</dbReference>
<evidence type="ECO:0000313" key="10">
    <source>
        <dbReference type="EMBL" id="MBN3323901.1"/>
    </source>
</evidence>
<dbReference type="SMART" id="SM00369">
    <property type="entry name" value="LRR_TYP"/>
    <property type="match status" value="4"/>
</dbReference>
<reference evidence="10" key="1">
    <citation type="journal article" date="2021" name="Cell">
        <title>Tracing the genetic footprints of vertebrate landing in non-teleost ray-finned fishes.</title>
        <authorList>
            <person name="Bi X."/>
            <person name="Wang K."/>
            <person name="Yang L."/>
            <person name="Pan H."/>
            <person name="Jiang H."/>
            <person name="Wei Q."/>
            <person name="Fang M."/>
            <person name="Yu H."/>
            <person name="Zhu C."/>
            <person name="Cai Y."/>
            <person name="He Y."/>
            <person name="Gan X."/>
            <person name="Zeng H."/>
            <person name="Yu D."/>
            <person name="Zhu Y."/>
            <person name="Jiang H."/>
            <person name="Qiu Q."/>
            <person name="Yang H."/>
            <person name="Zhang Y.E."/>
            <person name="Wang W."/>
            <person name="Zhu M."/>
            <person name="He S."/>
            <person name="Zhang G."/>
        </authorList>
    </citation>
    <scope>NUCLEOTIDE SEQUENCE</scope>
    <source>
        <strain evidence="10">Allg_001</strain>
    </source>
</reference>
<dbReference type="Proteomes" id="UP000736164">
    <property type="component" value="Unassembled WGS sequence"/>
</dbReference>
<keyword evidence="3" id="KW-0677">Repeat</keyword>
<evidence type="ECO:0000256" key="7">
    <source>
        <dbReference type="SAM" id="Coils"/>
    </source>
</evidence>
<evidence type="ECO:0000256" key="3">
    <source>
        <dbReference type="ARBA" id="ARBA00022737"/>
    </source>
</evidence>
<dbReference type="GO" id="GO:0008270">
    <property type="term" value="F:zinc ion binding"/>
    <property type="evidence" value="ECO:0007669"/>
    <property type="project" value="UniProtKB-KW"/>
</dbReference>
<dbReference type="InterPro" id="IPR050216">
    <property type="entry name" value="LRR_domain-containing"/>
</dbReference>
<dbReference type="PROSITE" id="PS51450">
    <property type="entry name" value="LRR"/>
    <property type="match status" value="1"/>
</dbReference>
<dbReference type="Gene3D" id="3.30.40.10">
    <property type="entry name" value="Zinc/RING finger domain, C3HC4 (zinc finger)"/>
    <property type="match status" value="1"/>
</dbReference>
<dbReference type="CDD" id="cd09523">
    <property type="entry name" value="SAM_TAL"/>
    <property type="match status" value="1"/>
</dbReference>
<keyword evidence="7" id="KW-0175">Coiled coil</keyword>
<dbReference type="InterPro" id="IPR013083">
    <property type="entry name" value="Znf_RING/FYVE/PHD"/>
</dbReference>
<dbReference type="SUPFAM" id="SSF47769">
    <property type="entry name" value="SAM/Pointed domain"/>
    <property type="match status" value="1"/>
</dbReference>
<protein>
    <submittedName>
        <fullName evidence="10">LRSM1 ligase</fullName>
    </submittedName>
</protein>
<name>A0A8J7P3P2_ATRSP</name>
<dbReference type="SMART" id="SM00364">
    <property type="entry name" value="LRR_BAC"/>
    <property type="match status" value="4"/>
</dbReference>
<proteinExistence type="predicted"/>
<keyword evidence="4 6" id="KW-0863">Zinc-finger</keyword>
<evidence type="ECO:0000256" key="2">
    <source>
        <dbReference type="ARBA" id="ARBA00022723"/>
    </source>
</evidence>
<dbReference type="SUPFAM" id="SSF57850">
    <property type="entry name" value="RING/U-box"/>
    <property type="match status" value="1"/>
</dbReference>
<dbReference type="SMART" id="SM00184">
    <property type="entry name" value="RING"/>
    <property type="match status" value="1"/>
</dbReference>
<keyword evidence="2" id="KW-0479">Metal-binding</keyword>
<feature type="domain" description="RING-type" evidence="9">
    <location>
        <begin position="975"/>
        <end position="1010"/>
    </location>
</feature>
<evidence type="ECO:0000256" key="5">
    <source>
        <dbReference type="ARBA" id="ARBA00022833"/>
    </source>
</evidence>
<keyword evidence="5" id="KW-0862">Zinc</keyword>
<evidence type="ECO:0000256" key="4">
    <source>
        <dbReference type="ARBA" id="ARBA00022771"/>
    </source>
</evidence>
<gene>
    <name evidence="10" type="primary">Lrsam1</name>
    <name evidence="10" type="ORF">GTO95_0010378</name>
</gene>
<dbReference type="PANTHER" id="PTHR48051">
    <property type="match status" value="1"/>
</dbReference>
<feature type="region of interest" description="Disordered" evidence="8">
    <location>
        <begin position="925"/>
        <end position="967"/>
    </location>
</feature>